<protein>
    <submittedName>
        <fullName evidence="4">Recombinase family protein</fullName>
    </submittedName>
</protein>
<dbReference type="SMART" id="SM00857">
    <property type="entry name" value="Resolvase"/>
    <property type="match status" value="1"/>
</dbReference>
<dbReference type="PANTHER" id="PTHR30461">
    <property type="entry name" value="DNA-INVERTASE FROM LAMBDOID PROPHAGE"/>
    <property type="match status" value="1"/>
</dbReference>
<name>A0ABD4ZEF1_GARVA</name>
<dbReference type="RefSeq" id="WP_285060528.1">
    <property type="nucleotide sequence ID" value="NZ_JASOGJ010000005.1"/>
</dbReference>
<accession>A0ABD4ZEF1</accession>
<dbReference type="CDD" id="cd00338">
    <property type="entry name" value="Ser_Recombinase"/>
    <property type="match status" value="1"/>
</dbReference>
<feature type="domain" description="Resolvase/invertase-type recombinase catalytic" evidence="2">
    <location>
        <begin position="24"/>
        <end position="171"/>
    </location>
</feature>
<reference evidence="4 5" key="1">
    <citation type="submission" date="2023-05" db="EMBL/GenBank/DDBJ databases">
        <title>Cataloging the Phylogenetic Diversity of Human Bladder Bacteria.</title>
        <authorList>
            <person name="Du J."/>
        </authorList>
    </citation>
    <scope>NUCLEOTIDE SEQUENCE [LARGE SCALE GENOMIC DNA]</scope>
    <source>
        <strain evidence="4 5">UMB9230</strain>
    </source>
</reference>
<evidence type="ECO:0000256" key="1">
    <source>
        <dbReference type="SAM" id="MobiDB-lite"/>
    </source>
</evidence>
<dbReference type="Gene3D" id="3.90.1750.20">
    <property type="entry name" value="Putative Large Serine Recombinase, Chain B, Domain 2"/>
    <property type="match status" value="1"/>
</dbReference>
<dbReference type="Proteomes" id="UP001240561">
    <property type="component" value="Unassembled WGS sequence"/>
</dbReference>
<proteinExistence type="predicted"/>
<dbReference type="PROSITE" id="PS51736">
    <property type="entry name" value="RECOMBINASES_3"/>
    <property type="match status" value="1"/>
</dbReference>
<evidence type="ECO:0000313" key="5">
    <source>
        <dbReference type="Proteomes" id="UP001240561"/>
    </source>
</evidence>
<gene>
    <name evidence="4" type="ORF">QP177_04600</name>
</gene>
<dbReference type="Pfam" id="PF07508">
    <property type="entry name" value="Recombinase"/>
    <property type="match status" value="1"/>
</dbReference>
<comment type="caution">
    <text evidence="4">The sequence shown here is derived from an EMBL/GenBank/DDBJ whole genome shotgun (WGS) entry which is preliminary data.</text>
</comment>
<evidence type="ECO:0000313" key="4">
    <source>
        <dbReference type="EMBL" id="MDK6695844.1"/>
    </source>
</evidence>
<dbReference type="PROSITE" id="PS51737">
    <property type="entry name" value="RECOMBINASE_DNA_BIND"/>
    <property type="match status" value="1"/>
</dbReference>
<feature type="domain" description="Recombinase" evidence="3">
    <location>
        <begin position="180"/>
        <end position="293"/>
    </location>
</feature>
<dbReference type="InterPro" id="IPR011109">
    <property type="entry name" value="DNA_bind_recombinase_dom"/>
</dbReference>
<dbReference type="EMBL" id="JASOGJ010000005">
    <property type="protein sequence ID" value="MDK6695844.1"/>
    <property type="molecule type" value="Genomic_DNA"/>
</dbReference>
<evidence type="ECO:0000259" key="3">
    <source>
        <dbReference type="PROSITE" id="PS51737"/>
    </source>
</evidence>
<evidence type="ECO:0000259" key="2">
    <source>
        <dbReference type="PROSITE" id="PS51736"/>
    </source>
</evidence>
<dbReference type="InterPro" id="IPR038109">
    <property type="entry name" value="DNA_bind_recomb_sf"/>
</dbReference>
<dbReference type="PANTHER" id="PTHR30461:SF23">
    <property type="entry name" value="DNA RECOMBINASE-RELATED"/>
    <property type="match status" value="1"/>
</dbReference>
<dbReference type="SUPFAM" id="SSF53041">
    <property type="entry name" value="Resolvase-like"/>
    <property type="match status" value="1"/>
</dbReference>
<feature type="compositionally biased region" description="Basic residues" evidence="1">
    <location>
        <begin position="302"/>
        <end position="318"/>
    </location>
</feature>
<feature type="region of interest" description="Disordered" evidence="1">
    <location>
        <begin position="296"/>
        <end position="318"/>
    </location>
</feature>
<dbReference type="AlphaFoldDB" id="A0ABD4ZEF1"/>
<organism evidence="4 5">
    <name type="scientific">Gardnerella vaginalis</name>
    <dbReference type="NCBI Taxonomy" id="2702"/>
    <lineage>
        <taxon>Bacteria</taxon>
        <taxon>Bacillati</taxon>
        <taxon>Actinomycetota</taxon>
        <taxon>Actinomycetes</taxon>
        <taxon>Bifidobacteriales</taxon>
        <taxon>Bifidobacteriaceae</taxon>
        <taxon>Gardnerella</taxon>
    </lineage>
</organism>
<dbReference type="Pfam" id="PF00239">
    <property type="entry name" value="Resolvase"/>
    <property type="match status" value="1"/>
</dbReference>
<dbReference type="InterPro" id="IPR006119">
    <property type="entry name" value="Resolv_N"/>
</dbReference>
<dbReference type="Gene3D" id="3.40.50.1390">
    <property type="entry name" value="Resolvase, N-terminal catalytic domain"/>
    <property type="match status" value="1"/>
</dbReference>
<dbReference type="InterPro" id="IPR050639">
    <property type="entry name" value="SSR_resolvase"/>
</dbReference>
<dbReference type="InterPro" id="IPR036162">
    <property type="entry name" value="Resolvase-like_N_sf"/>
</dbReference>
<sequence length="318" mass="35838">MDKIDELNKDVIVIHPQRVIKDYAVGVYARVSTNRKEQLDSLSTQVSGLTRLAASHMTWFVADIFLDVASAKVGSSRNEFNRMIEECEKGNLDIILTKSVSRFGRDTKEGLEAIRKIRSCGTRIIFETDKIDTETVDDELLISVVQACSQAENDWRSENIVWGLRRRAEDGTSGLYSRVCYGYKKDKHGMLIIDEDQAQVVRDIFDWYLKGLSIGGIIKRLKSKGVKSPKGKDVWSKRAVESTLTRRKYTGDVAIAVPGNADCQYLNTDHHAGIISKEKFEAVELEMAARSNLEVGEDGTVKRKSKKYSSKGKMKPDY</sequence>